<proteinExistence type="predicted"/>
<sequence length="232" mass="25402">MSTRRNYSIHGHTDHRDDPSRPRDTFIDPAAQDLRFRVTFSPSSSTVDLHGGLASRTTRDEKHNWTGEDQECESSSCPEDDEQDSSPCHSEYSDEENSNLSQSSAKRNVSAPHQPKARNFTLSRNQSSSSDIPHRPATSKATARRGDSFILPPNSPPILPVSISSSELALMSRSAGSTKARRKGRVRPTLQCSERGSPSTQQGSVPARSSKTYGHQRADASDGESTEFSDGE</sequence>
<feature type="compositionally biased region" description="Polar residues" evidence="1">
    <location>
        <begin position="190"/>
        <end position="213"/>
    </location>
</feature>
<feature type="compositionally biased region" description="Acidic residues" evidence="1">
    <location>
        <begin position="221"/>
        <end position="232"/>
    </location>
</feature>
<dbReference type="GeneID" id="91105663"/>
<evidence type="ECO:0000313" key="2">
    <source>
        <dbReference type="EMBL" id="WWD08749.1"/>
    </source>
</evidence>
<feature type="compositionally biased region" description="Acidic residues" evidence="1">
    <location>
        <begin position="68"/>
        <end position="84"/>
    </location>
</feature>
<evidence type="ECO:0000256" key="1">
    <source>
        <dbReference type="SAM" id="MobiDB-lite"/>
    </source>
</evidence>
<dbReference type="AlphaFoldDB" id="A0AAX4KRH2"/>
<dbReference type="EMBL" id="CP144090">
    <property type="protein sequence ID" value="WWD08749.1"/>
    <property type="molecule type" value="Genomic_DNA"/>
</dbReference>
<reference evidence="2 3" key="1">
    <citation type="submission" date="2024-01" db="EMBL/GenBank/DDBJ databases">
        <title>Comparative genomics of Cryptococcus and Kwoniella reveals pathogenesis evolution and contrasting modes of karyotype evolution via chromosome fusion or intercentromeric recombination.</title>
        <authorList>
            <person name="Coelho M.A."/>
            <person name="David-Palma M."/>
            <person name="Shea T."/>
            <person name="Bowers K."/>
            <person name="McGinley-Smith S."/>
            <person name="Mohammad A.W."/>
            <person name="Gnirke A."/>
            <person name="Yurkov A.M."/>
            <person name="Nowrousian M."/>
            <person name="Sun S."/>
            <person name="Cuomo C.A."/>
            <person name="Heitman J."/>
        </authorList>
    </citation>
    <scope>NUCLEOTIDE SEQUENCE [LARGE SCALE GENOMIC DNA]</scope>
    <source>
        <strain evidence="2 3">PYCC6329</strain>
    </source>
</reference>
<dbReference type="Proteomes" id="UP001358614">
    <property type="component" value="Chromosome 2"/>
</dbReference>
<dbReference type="RefSeq" id="XP_066086716.1">
    <property type="nucleotide sequence ID" value="XM_066230619.1"/>
</dbReference>
<feature type="compositionally biased region" description="Polar residues" evidence="1">
    <location>
        <begin position="98"/>
        <end position="107"/>
    </location>
</feature>
<gene>
    <name evidence="2" type="ORF">V865_006862</name>
</gene>
<feature type="compositionally biased region" description="Basic and acidic residues" evidence="1">
    <location>
        <begin position="57"/>
        <end position="66"/>
    </location>
</feature>
<dbReference type="KEGG" id="ker:91105663"/>
<keyword evidence="3" id="KW-1185">Reference proteome</keyword>
<feature type="region of interest" description="Disordered" evidence="1">
    <location>
        <begin position="1"/>
        <end position="26"/>
    </location>
</feature>
<name>A0AAX4KRH2_9TREE</name>
<evidence type="ECO:0000313" key="3">
    <source>
        <dbReference type="Proteomes" id="UP001358614"/>
    </source>
</evidence>
<protein>
    <submittedName>
        <fullName evidence="2">Uncharacterized protein</fullName>
    </submittedName>
</protein>
<organism evidence="2 3">
    <name type="scientific">Kwoniella europaea PYCC6329</name>
    <dbReference type="NCBI Taxonomy" id="1423913"/>
    <lineage>
        <taxon>Eukaryota</taxon>
        <taxon>Fungi</taxon>
        <taxon>Dikarya</taxon>
        <taxon>Basidiomycota</taxon>
        <taxon>Agaricomycotina</taxon>
        <taxon>Tremellomycetes</taxon>
        <taxon>Tremellales</taxon>
        <taxon>Cryptococcaceae</taxon>
        <taxon>Kwoniella</taxon>
    </lineage>
</organism>
<accession>A0AAX4KRH2</accession>
<feature type="compositionally biased region" description="Basic and acidic residues" evidence="1">
    <location>
        <begin position="11"/>
        <end position="26"/>
    </location>
</feature>
<feature type="compositionally biased region" description="Polar residues" evidence="1">
    <location>
        <begin position="120"/>
        <end position="131"/>
    </location>
</feature>
<feature type="region of interest" description="Disordered" evidence="1">
    <location>
        <begin position="41"/>
        <end position="232"/>
    </location>
</feature>